<proteinExistence type="predicted"/>
<name>A0A0A9CEQ4_ARUDO</name>
<dbReference type="AlphaFoldDB" id="A0A0A9CEQ4"/>
<evidence type="ECO:0000313" key="1">
    <source>
        <dbReference type="EMBL" id="JAD72938.1"/>
    </source>
</evidence>
<protein>
    <submittedName>
        <fullName evidence="1">Uncharacterized protein</fullName>
    </submittedName>
</protein>
<reference evidence="1" key="1">
    <citation type="submission" date="2014-09" db="EMBL/GenBank/DDBJ databases">
        <authorList>
            <person name="Magalhaes I.L.F."/>
            <person name="Oliveira U."/>
            <person name="Santos F.R."/>
            <person name="Vidigal T.H.D.A."/>
            <person name="Brescovit A.D."/>
            <person name="Santos A.J."/>
        </authorList>
    </citation>
    <scope>NUCLEOTIDE SEQUENCE</scope>
    <source>
        <tissue evidence="1">Shoot tissue taken approximately 20 cm above the soil surface</tissue>
    </source>
</reference>
<accession>A0A0A9CEQ4</accession>
<organism evidence="1">
    <name type="scientific">Arundo donax</name>
    <name type="common">Giant reed</name>
    <name type="synonym">Donax arundinaceus</name>
    <dbReference type="NCBI Taxonomy" id="35708"/>
    <lineage>
        <taxon>Eukaryota</taxon>
        <taxon>Viridiplantae</taxon>
        <taxon>Streptophyta</taxon>
        <taxon>Embryophyta</taxon>
        <taxon>Tracheophyta</taxon>
        <taxon>Spermatophyta</taxon>
        <taxon>Magnoliopsida</taxon>
        <taxon>Liliopsida</taxon>
        <taxon>Poales</taxon>
        <taxon>Poaceae</taxon>
        <taxon>PACMAD clade</taxon>
        <taxon>Arundinoideae</taxon>
        <taxon>Arundineae</taxon>
        <taxon>Arundo</taxon>
    </lineage>
</organism>
<reference evidence="1" key="2">
    <citation type="journal article" date="2015" name="Data Brief">
        <title>Shoot transcriptome of the giant reed, Arundo donax.</title>
        <authorList>
            <person name="Barrero R.A."/>
            <person name="Guerrero F.D."/>
            <person name="Moolhuijzen P."/>
            <person name="Goolsby J.A."/>
            <person name="Tidwell J."/>
            <person name="Bellgard S.E."/>
            <person name="Bellgard M.I."/>
        </authorList>
    </citation>
    <scope>NUCLEOTIDE SEQUENCE</scope>
    <source>
        <tissue evidence="1">Shoot tissue taken approximately 20 cm above the soil surface</tissue>
    </source>
</reference>
<sequence length="50" mass="5961">MYISQFNIYFLLDIFVRLLLHILLSVSNFCDCQTVCLCLFWTCIILYCVC</sequence>
<dbReference type="EMBL" id="GBRH01224957">
    <property type="protein sequence ID" value="JAD72938.1"/>
    <property type="molecule type" value="Transcribed_RNA"/>
</dbReference>